<sequence>MNHGMMPFQAVKRKQIADEVAEQLQRKIAAGEWNVGTKIPTEPELMKLFGVGRSTVREAVSVLVHAGLLEKKQGHGTFVCQPTTSQEPLDYRLSRAEIIEVYEVRSVLELEIARLAALRRNDEDLRLMREALDRRAATLAAGDMNGYLDADITFHLAVAAATGNKVLTDVYRSFVEAIRKALRNLITDPVMPNHFTLQHEKIYEAILDQDGKAAELYSIQHLDGTKLELQKHMGSS</sequence>
<evidence type="ECO:0000256" key="2">
    <source>
        <dbReference type="ARBA" id="ARBA00023125"/>
    </source>
</evidence>
<dbReference type="InterPro" id="IPR008920">
    <property type="entry name" value="TF_FadR/GntR_C"/>
</dbReference>
<keyword evidence="2" id="KW-0238">DNA-binding</keyword>
<dbReference type="PRINTS" id="PR00035">
    <property type="entry name" value="HTHGNTR"/>
</dbReference>
<dbReference type="InterPro" id="IPR011711">
    <property type="entry name" value="GntR_C"/>
</dbReference>
<keyword evidence="1" id="KW-0805">Transcription regulation</keyword>
<proteinExistence type="predicted"/>
<dbReference type="CDD" id="cd07377">
    <property type="entry name" value="WHTH_GntR"/>
    <property type="match status" value="1"/>
</dbReference>
<dbReference type="PANTHER" id="PTHR43537">
    <property type="entry name" value="TRANSCRIPTIONAL REGULATOR, GNTR FAMILY"/>
    <property type="match status" value="1"/>
</dbReference>
<dbReference type="Pfam" id="PF00392">
    <property type="entry name" value="GntR"/>
    <property type="match status" value="1"/>
</dbReference>
<dbReference type="GO" id="GO:0003700">
    <property type="term" value="F:DNA-binding transcription factor activity"/>
    <property type="evidence" value="ECO:0007669"/>
    <property type="project" value="InterPro"/>
</dbReference>
<dbReference type="RefSeq" id="WP_019687367.1">
    <property type="nucleotide sequence ID" value="NZ_CP009909.1"/>
</dbReference>
<dbReference type="InterPro" id="IPR036388">
    <property type="entry name" value="WH-like_DNA-bd_sf"/>
</dbReference>
<dbReference type="GeneID" id="93346107"/>
<dbReference type="PROSITE" id="PS50949">
    <property type="entry name" value="HTH_GNTR"/>
    <property type="match status" value="1"/>
</dbReference>
<dbReference type="Gene3D" id="1.20.120.530">
    <property type="entry name" value="GntR ligand-binding domain-like"/>
    <property type="match status" value="1"/>
</dbReference>
<dbReference type="Pfam" id="PF07729">
    <property type="entry name" value="FCD"/>
    <property type="match status" value="1"/>
</dbReference>
<dbReference type="SMART" id="SM00345">
    <property type="entry name" value="HTH_GNTR"/>
    <property type="match status" value="1"/>
</dbReference>
<organism evidence="4 5">
    <name type="scientific">Paenibacillus polymyxa</name>
    <name type="common">Bacillus polymyxa</name>
    <dbReference type="NCBI Taxonomy" id="1406"/>
    <lineage>
        <taxon>Bacteria</taxon>
        <taxon>Bacillati</taxon>
        <taxon>Bacillota</taxon>
        <taxon>Bacilli</taxon>
        <taxon>Bacillales</taxon>
        <taxon>Paenibacillaceae</taxon>
        <taxon>Paenibacillus</taxon>
    </lineage>
</organism>
<dbReference type="SUPFAM" id="SSF48008">
    <property type="entry name" value="GntR ligand-binding domain-like"/>
    <property type="match status" value="1"/>
</dbReference>
<gene>
    <name evidence="4" type="primary">M1_2836</name>
    <name evidence="4" type="ORF">NCTC10343_02722</name>
</gene>
<dbReference type="PANTHER" id="PTHR43537:SF47">
    <property type="entry name" value="REGULATORY PROTEIN GNTR HTH"/>
    <property type="match status" value="1"/>
</dbReference>
<dbReference type="GO" id="GO:0003677">
    <property type="term" value="F:DNA binding"/>
    <property type="evidence" value="ECO:0007669"/>
    <property type="project" value="UniProtKB-KW"/>
</dbReference>
<evidence type="ECO:0000313" key="4">
    <source>
        <dbReference type="EMBL" id="SUA69856.1"/>
    </source>
</evidence>
<keyword evidence="3" id="KW-0804">Transcription</keyword>
<dbReference type="Gene3D" id="1.10.10.10">
    <property type="entry name" value="Winged helix-like DNA-binding domain superfamily/Winged helix DNA-binding domain"/>
    <property type="match status" value="1"/>
</dbReference>
<evidence type="ECO:0000256" key="3">
    <source>
        <dbReference type="ARBA" id="ARBA00023163"/>
    </source>
</evidence>
<dbReference type="InterPro" id="IPR000524">
    <property type="entry name" value="Tscrpt_reg_HTH_GntR"/>
</dbReference>
<evidence type="ECO:0000313" key="5">
    <source>
        <dbReference type="Proteomes" id="UP000254400"/>
    </source>
</evidence>
<dbReference type="AlphaFoldDB" id="A0A0F6EMH9"/>
<name>A0A0F6EMH9_PAEPO</name>
<reference evidence="4 5" key="1">
    <citation type="submission" date="2018-06" db="EMBL/GenBank/DDBJ databases">
        <authorList>
            <consortium name="Pathogen Informatics"/>
            <person name="Doyle S."/>
        </authorList>
    </citation>
    <scope>NUCLEOTIDE SEQUENCE [LARGE SCALE GENOMIC DNA]</scope>
    <source>
        <strain evidence="4 5">NCTC10343</strain>
    </source>
</reference>
<dbReference type="InterPro" id="IPR036390">
    <property type="entry name" value="WH_DNA-bd_sf"/>
</dbReference>
<evidence type="ECO:0000256" key="1">
    <source>
        <dbReference type="ARBA" id="ARBA00023015"/>
    </source>
</evidence>
<dbReference type="EMBL" id="UGSC01000001">
    <property type="protein sequence ID" value="SUA69856.1"/>
    <property type="molecule type" value="Genomic_DNA"/>
</dbReference>
<dbReference type="SMART" id="SM00895">
    <property type="entry name" value="FCD"/>
    <property type="match status" value="1"/>
</dbReference>
<accession>A0A0F6EMH9</accession>
<protein>
    <submittedName>
        <fullName evidence="4">Uxu operon transcriptional regulator</fullName>
    </submittedName>
</protein>
<dbReference type="SUPFAM" id="SSF46785">
    <property type="entry name" value="Winged helix' DNA-binding domain"/>
    <property type="match status" value="1"/>
</dbReference>
<dbReference type="Proteomes" id="UP000254400">
    <property type="component" value="Unassembled WGS sequence"/>
</dbReference>